<dbReference type="Gene3D" id="3.30.1480.10">
    <property type="entry name" value="NusA, N-terminal domain"/>
    <property type="match status" value="1"/>
</dbReference>
<dbReference type="GO" id="GO:0003700">
    <property type="term" value="F:DNA-binding transcription factor activity"/>
    <property type="evidence" value="ECO:0007669"/>
    <property type="project" value="InterPro"/>
</dbReference>
<keyword evidence="2 7" id="KW-0963">Cytoplasm</keyword>
<dbReference type="InterPro" id="IPR003029">
    <property type="entry name" value="S1_domain"/>
</dbReference>
<dbReference type="CDD" id="cd04455">
    <property type="entry name" value="S1_NusA"/>
    <property type="match status" value="1"/>
</dbReference>
<accession>A0A1F5UZ74</accession>
<dbReference type="SUPFAM" id="SSF69705">
    <property type="entry name" value="Transcription factor NusA, N-terminal domain"/>
    <property type="match status" value="1"/>
</dbReference>
<comment type="subcellular location">
    <subcellularLocation>
        <location evidence="7">Cytoplasm</location>
    </subcellularLocation>
</comment>
<keyword evidence="1 7" id="KW-0806">Transcription termination</keyword>
<dbReference type="EMBL" id="MFGX01000033">
    <property type="protein sequence ID" value="OGF56479.1"/>
    <property type="molecule type" value="Genomic_DNA"/>
</dbReference>
<reference evidence="9 10" key="1">
    <citation type="journal article" date="2016" name="Nat. Commun.">
        <title>Thousands of microbial genomes shed light on interconnected biogeochemical processes in an aquifer system.</title>
        <authorList>
            <person name="Anantharaman K."/>
            <person name="Brown C.T."/>
            <person name="Hug L.A."/>
            <person name="Sharon I."/>
            <person name="Castelle C.J."/>
            <person name="Probst A.J."/>
            <person name="Thomas B.C."/>
            <person name="Singh A."/>
            <person name="Wilkins M.J."/>
            <person name="Karaoz U."/>
            <person name="Brodie E.L."/>
            <person name="Williams K.H."/>
            <person name="Hubbard S.S."/>
            <person name="Banfield J.F."/>
        </authorList>
    </citation>
    <scope>NUCLEOTIDE SEQUENCE [LARGE SCALE GENOMIC DNA]</scope>
    <source>
        <strain evidence="10">RBG_16_55_9</strain>
    </source>
</reference>
<dbReference type="GO" id="GO:0005829">
    <property type="term" value="C:cytosol"/>
    <property type="evidence" value="ECO:0007669"/>
    <property type="project" value="TreeGrafter"/>
</dbReference>
<dbReference type="CDD" id="cd22529">
    <property type="entry name" value="KH-II_NusA_rpt2"/>
    <property type="match status" value="1"/>
</dbReference>
<dbReference type="FunFam" id="3.30.300.20:FF:000005">
    <property type="entry name" value="Transcription termination/antitermination protein NusA"/>
    <property type="match status" value="1"/>
</dbReference>
<dbReference type="InterPro" id="IPR012340">
    <property type="entry name" value="NA-bd_OB-fold"/>
</dbReference>
<comment type="subunit">
    <text evidence="7">Monomer. Binds directly to the core enzyme of the DNA-dependent RNA polymerase and to nascent RNA.</text>
</comment>
<evidence type="ECO:0000256" key="2">
    <source>
        <dbReference type="ARBA" id="ARBA00022490"/>
    </source>
</evidence>
<dbReference type="InterPro" id="IPR030842">
    <property type="entry name" value="TF_NusA_bacterial"/>
</dbReference>
<dbReference type="InterPro" id="IPR025249">
    <property type="entry name" value="TF_NusA_KH_1st"/>
</dbReference>
<dbReference type="AlphaFoldDB" id="A0A1F5UZ74"/>
<keyword evidence="6 7" id="KW-0804">Transcription</keyword>
<evidence type="ECO:0000313" key="10">
    <source>
        <dbReference type="Proteomes" id="UP000179157"/>
    </source>
</evidence>
<sequence length="326" mass="36682">MNVEFLEALEEMAKEEGIEREELYEAVKKGLAAAYVEKFGPAAVLDVDIDRSSGDITITADGESIDFDLSQLGRIATRRAEETIRQEIVKRRRQTIFERYLARVGELINGSVHRFEGRDVWLNLGQAEALLSEEERIPNEHYRPGQVLRTYLYRVEETQGDPRIMVSRAHKDFVRQLLRLEVPEIEKGLVEIVGIAREPGVRSKVAVRARSPEIEPVGTCVGASGSRVREVVKELSGEKIDIIRWSEDLKELIKNSLEPASVIRIELPEQGKDALVVVPDNELSLAIGKGGQNVRLTAKLTGWNIEVTSPEEIERQKAPPEEVVEE</sequence>
<dbReference type="SUPFAM" id="SSF54814">
    <property type="entry name" value="Prokaryotic type KH domain (KH-domain type II)"/>
    <property type="match status" value="2"/>
</dbReference>
<feature type="domain" description="S1 motif" evidence="8">
    <location>
        <begin position="105"/>
        <end position="169"/>
    </location>
</feature>
<dbReference type="STRING" id="1817864.A2Z21_03515"/>
<comment type="caution">
    <text evidence="9">The sequence shown here is derived from an EMBL/GenBank/DDBJ whole genome shotgun (WGS) entry which is preliminary data.</text>
</comment>
<protein>
    <recommendedName>
        <fullName evidence="7">Transcription termination/antitermination protein NusA</fullName>
    </recommendedName>
</protein>
<dbReference type="Pfam" id="PF13184">
    <property type="entry name" value="KH_NusA_1st"/>
    <property type="match status" value="1"/>
</dbReference>
<dbReference type="Gene3D" id="3.30.300.20">
    <property type="match status" value="2"/>
</dbReference>
<keyword evidence="4 7" id="KW-0694">RNA-binding</keyword>
<evidence type="ECO:0000256" key="6">
    <source>
        <dbReference type="ARBA" id="ARBA00023163"/>
    </source>
</evidence>
<dbReference type="NCBIfam" id="TIGR01953">
    <property type="entry name" value="NusA"/>
    <property type="match status" value="1"/>
</dbReference>
<dbReference type="Pfam" id="PF26594">
    <property type="entry name" value="KH_NusA_2nd"/>
    <property type="match status" value="1"/>
</dbReference>
<dbReference type="Gene3D" id="2.40.50.140">
    <property type="entry name" value="Nucleic acid-binding proteins"/>
    <property type="match status" value="1"/>
</dbReference>
<dbReference type="InterPro" id="IPR036555">
    <property type="entry name" value="NusA_N_sf"/>
</dbReference>
<dbReference type="Proteomes" id="UP000179157">
    <property type="component" value="Unassembled WGS sequence"/>
</dbReference>
<dbReference type="PROSITE" id="PS50084">
    <property type="entry name" value="KH_TYPE_1"/>
    <property type="match status" value="1"/>
</dbReference>
<dbReference type="GO" id="GO:0006353">
    <property type="term" value="P:DNA-templated transcription termination"/>
    <property type="evidence" value="ECO:0007669"/>
    <property type="project" value="UniProtKB-UniRule"/>
</dbReference>
<dbReference type="InterPro" id="IPR015946">
    <property type="entry name" value="KH_dom-like_a/b"/>
</dbReference>
<evidence type="ECO:0000259" key="8">
    <source>
        <dbReference type="PROSITE" id="PS50126"/>
    </source>
</evidence>
<dbReference type="GO" id="GO:0003723">
    <property type="term" value="F:RNA binding"/>
    <property type="evidence" value="ECO:0007669"/>
    <property type="project" value="UniProtKB-UniRule"/>
</dbReference>
<gene>
    <name evidence="7" type="primary">nusA</name>
    <name evidence="9" type="ORF">A2Z21_03515</name>
</gene>
<dbReference type="InterPro" id="IPR013735">
    <property type="entry name" value="TF_NusA_N"/>
</dbReference>
<dbReference type="CDD" id="cd02134">
    <property type="entry name" value="KH-II_NusA_rpt1"/>
    <property type="match status" value="1"/>
</dbReference>
<dbReference type="SUPFAM" id="SSF50249">
    <property type="entry name" value="Nucleic acid-binding proteins"/>
    <property type="match status" value="1"/>
</dbReference>
<keyword evidence="3 7" id="KW-0889">Transcription antitermination</keyword>
<organism evidence="9 10">
    <name type="scientific">Fraserbacteria sp. (strain RBG_16_55_9)</name>
    <dbReference type="NCBI Taxonomy" id="1817864"/>
    <lineage>
        <taxon>Bacteria</taxon>
        <taxon>Candidatus Fraseribacteriota</taxon>
    </lineage>
</organism>
<dbReference type="FunFam" id="3.30.300.20:FF:000002">
    <property type="entry name" value="Transcription termination/antitermination protein NusA"/>
    <property type="match status" value="1"/>
</dbReference>
<evidence type="ECO:0000313" key="9">
    <source>
        <dbReference type="EMBL" id="OGF56479.1"/>
    </source>
</evidence>
<evidence type="ECO:0000256" key="3">
    <source>
        <dbReference type="ARBA" id="ARBA00022814"/>
    </source>
</evidence>
<evidence type="ECO:0000256" key="1">
    <source>
        <dbReference type="ARBA" id="ARBA00022472"/>
    </source>
</evidence>
<proteinExistence type="inferred from homology"/>
<dbReference type="PANTHER" id="PTHR22648:SF0">
    <property type="entry name" value="TRANSCRIPTION TERMINATION_ANTITERMINATION PROTEIN NUSA"/>
    <property type="match status" value="1"/>
</dbReference>
<dbReference type="Pfam" id="PF08529">
    <property type="entry name" value="NusA_N"/>
    <property type="match status" value="1"/>
</dbReference>
<dbReference type="InterPro" id="IPR010213">
    <property type="entry name" value="TF_NusA"/>
</dbReference>
<evidence type="ECO:0000256" key="4">
    <source>
        <dbReference type="ARBA" id="ARBA00022884"/>
    </source>
</evidence>
<dbReference type="InterPro" id="IPR009019">
    <property type="entry name" value="KH_sf_prok-type"/>
</dbReference>
<dbReference type="PANTHER" id="PTHR22648">
    <property type="entry name" value="TRANSCRIPTION TERMINATION FACTOR NUSA"/>
    <property type="match status" value="1"/>
</dbReference>
<dbReference type="HAMAP" id="MF_00945_B">
    <property type="entry name" value="NusA_B"/>
    <property type="match status" value="1"/>
</dbReference>
<dbReference type="GO" id="GO:0031564">
    <property type="term" value="P:transcription antitermination"/>
    <property type="evidence" value="ECO:0007669"/>
    <property type="project" value="UniProtKB-UniRule"/>
</dbReference>
<dbReference type="SMART" id="SM00316">
    <property type="entry name" value="S1"/>
    <property type="match status" value="1"/>
</dbReference>
<evidence type="ECO:0000256" key="5">
    <source>
        <dbReference type="ARBA" id="ARBA00023015"/>
    </source>
</evidence>
<evidence type="ECO:0000256" key="7">
    <source>
        <dbReference type="HAMAP-Rule" id="MF_00945"/>
    </source>
</evidence>
<name>A0A1F5UZ74_FRAXR</name>
<keyword evidence="5 7" id="KW-0805">Transcription regulation</keyword>
<dbReference type="PROSITE" id="PS50126">
    <property type="entry name" value="S1"/>
    <property type="match status" value="1"/>
</dbReference>
<comment type="function">
    <text evidence="7">Participates in both transcription termination and antitermination.</text>
</comment>
<comment type="similarity">
    <text evidence="7">Belongs to the NusA family.</text>
</comment>
<dbReference type="InterPro" id="IPR058582">
    <property type="entry name" value="KH_NusA_2nd"/>
</dbReference>